<evidence type="ECO:0000313" key="2">
    <source>
        <dbReference type="Proteomes" id="UP000275089"/>
    </source>
</evidence>
<organism evidence="1 2">
    <name type="scientific">Escherichia phage IMM-002</name>
    <dbReference type="NCBI Taxonomy" id="2041760"/>
    <lineage>
        <taxon>Viruses</taxon>
        <taxon>Duplodnaviria</taxon>
        <taxon>Heunggongvirae</taxon>
        <taxon>Uroviricota</taxon>
        <taxon>Caudoviricetes</taxon>
        <taxon>Autographivirales</taxon>
        <taxon>Autotranscriptaviridae</taxon>
        <taxon>Studiervirinae</taxon>
        <taxon>Kayfunavirus</taxon>
        <taxon>Kayfunavirus IMM002</taxon>
    </lineage>
</organism>
<dbReference type="GeneID" id="55003939"/>
<dbReference type="KEGG" id="vg:55003939"/>
<protein>
    <submittedName>
        <fullName evidence="1">Uncharacterized protein</fullName>
    </submittedName>
</protein>
<dbReference type="Proteomes" id="UP000275089">
    <property type="component" value="Segment"/>
</dbReference>
<dbReference type="EMBL" id="MF630921">
    <property type="protein sequence ID" value="ATI16997.1"/>
    <property type="molecule type" value="Genomic_DNA"/>
</dbReference>
<reference evidence="1 2" key="1">
    <citation type="submission" date="2017-08" db="EMBL/GenBank/DDBJ databases">
        <title>Genomic analysis reveals CRISPR-Cas mediated host-pathogen interaction between enterotoxigenic Escherichia coli and phages.</title>
        <authorList>
            <person name="Chakraborty S."/>
            <person name="Begum Y.A."/>
            <person name="Qadri F."/>
            <person name="Camilli A."/>
        </authorList>
    </citation>
    <scope>NUCLEOTIDE SEQUENCE [LARGE SCALE GENOMIC DNA]</scope>
</reference>
<sequence>MTLSLSYSDSLVVDTQEVIHELLVRSLPRLRVKPLVSKDSGQTVGLLVPPLVHERVVSGFKFLKH</sequence>
<keyword evidence="2" id="KW-1185">Reference proteome</keyword>
<proteinExistence type="predicted"/>
<name>A0A384X899_9CAUD</name>
<dbReference type="RefSeq" id="YP_009812866.1">
    <property type="nucleotide sequence ID" value="NC_048071.1"/>
</dbReference>
<evidence type="ECO:0000313" key="1">
    <source>
        <dbReference type="EMBL" id="ATI16997.1"/>
    </source>
</evidence>
<accession>A0A384X899</accession>